<evidence type="ECO:0000256" key="4">
    <source>
        <dbReference type="ARBA" id="ARBA00022822"/>
    </source>
</evidence>
<gene>
    <name evidence="7" type="primary">trpF</name>
    <name evidence="9" type="ORF">HGO97_004850</name>
</gene>
<dbReference type="PANTHER" id="PTHR42894:SF1">
    <property type="entry name" value="N-(5'-PHOSPHORIBOSYL)ANTHRANILATE ISOMERASE"/>
    <property type="match status" value="1"/>
</dbReference>
<comment type="similarity">
    <text evidence="7">Belongs to the TrpF family.</text>
</comment>
<evidence type="ECO:0000313" key="9">
    <source>
        <dbReference type="EMBL" id="MBU3875142.1"/>
    </source>
</evidence>
<comment type="pathway">
    <text evidence="7">Amino-acid biosynthesis; L-tryptophan biosynthesis; L-tryptophan from chorismate: step 3/5.</text>
</comment>
<accession>A0ABS6D1S3</accession>
<dbReference type="EMBL" id="JABACJ020000003">
    <property type="protein sequence ID" value="MBU3875142.1"/>
    <property type="molecule type" value="Genomic_DNA"/>
</dbReference>
<evidence type="ECO:0000256" key="6">
    <source>
        <dbReference type="ARBA" id="ARBA00023235"/>
    </source>
</evidence>
<name>A0ABS6D1S3_9FIRM</name>
<feature type="domain" description="N-(5'phosphoribosyl) anthranilate isomerase (PRAI)" evidence="8">
    <location>
        <begin position="4"/>
        <end position="199"/>
    </location>
</feature>
<comment type="catalytic activity">
    <reaction evidence="1 7">
        <text>N-(5-phospho-beta-D-ribosyl)anthranilate = 1-(2-carboxyphenylamino)-1-deoxy-D-ribulose 5-phosphate</text>
        <dbReference type="Rhea" id="RHEA:21540"/>
        <dbReference type="ChEBI" id="CHEBI:18277"/>
        <dbReference type="ChEBI" id="CHEBI:58613"/>
        <dbReference type="EC" id="5.3.1.24"/>
    </reaction>
</comment>
<evidence type="ECO:0000256" key="3">
    <source>
        <dbReference type="ARBA" id="ARBA00022605"/>
    </source>
</evidence>
<keyword evidence="4 7" id="KW-0822">Tryptophan biosynthesis</keyword>
<keyword evidence="3 7" id="KW-0028">Amino-acid biosynthesis</keyword>
<evidence type="ECO:0000256" key="5">
    <source>
        <dbReference type="ARBA" id="ARBA00023141"/>
    </source>
</evidence>
<dbReference type="Pfam" id="PF00697">
    <property type="entry name" value="PRAI"/>
    <property type="match status" value="1"/>
</dbReference>
<evidence type="ECO:0000313" key="10">
    <source>
        <dbReference type="Proteomes" id="UP000723714"/>
    </source>
</evidence>
<evidence type="ECO:0000259" key="8">
    <source>
        <dbReference type="Pfam" id="PF00697"/>
    </source>
</evidence>
<proteinExistence type="inferred from homology"/>
<comment type="caution">
    <text evidence="9">The sequence shown here is derived from an EMBL/GenBank/DDBJ whole genome shotgun (WGS) entry which is preliminary data.</text>
</comment>
<evidence type="ECO:0000256" key="2">
    <source>
        <dbReference type="ARBA" id="ARBA00022272"/>
    </source>
</evidence>
<organism evidence="9 10">
    <name type="scientific">Faecalicatena faecalis</name>
    <dbReference type="NCBI Taxonomy" id="2726362"/>
    <lineage>
        <taxon>Bacteria</taxon>
        <taxon>Bacillati</taxon>
        <taxon>Bacillota</taxon>
        <taxon>Clostridia</taxon>
        <taxon>Lachnospirales</taxon>
        <taxon>Lachnospiraceae</taxon>
        <taxon>Faecalicatena</taxon>
    </lineage>
</organism>
<dbReference type="EC" id="5.3.1.24" evidence="7"/>
<dbReference type="InterPro" id="IPR001240">
    <property type="entry name" value="PRAI_dom"/>
</dbReference>
<dbReference type="InterPro" id="IPR044643">
    <property type="entry name" value="TrpF_fam"/>
</dbReference>
<keyword evidence="6 7" id="KW-0413">Isomerase</keyword>
<dbReference type="RefSeq" id="WP_216239972.1">
    <property type="nucleotide sequence ID" value="NZ_JABACJ020000003.1"/>
</dbReference>
<sequence>MTRIKICGLKRPKDIEIINEVKPDFAGFVFAKSSRQIEERLAAELREKMDSAVKAVGVFVNEPIWRVAVIGRSEIIQMIQLHGDEDTSYIEELRMRVPEIPIIKAVRVRSGDDILKAAKLDVEYLLLDTFVKGVYGGSGIGFDKKLIPPVKKPYFLAGGLTAENVKENIRICHPFAVDTSSAMETDGIKDADKIRKFVERVRNNE</sequence>
<keyword evidence="10" id="KW-1185">Reference proteome</keyword>
<dbReference type="HAMAP" id="MF_00135">
    <property type="entry name" value="PRAI"/>
    <property type="match status" value="1"/>
</dbReference>
<dbReference type="GO" id="GO:0016853">
    <property type="term" value="F:isomerase activity"/>
    <property type="evidence" value="ECO:0007669"/>
    <property type="project" value="UniProtKB-KW"/>
</dbReference>
<evidence type="ECO:0000256" key="7">
    <source>
        <dbReference type="HAMAP-Rule" id="MF_00135"/>
    </source>
</evidence>
<dbReference type="PANTHER" id="PTHR42894">
    <property type="entry name" value="N-(5'-PHOSPHORIBOSYL)ANTHRANILATE ISOMERASE"/>
    <property type="match status" value="1"/>
</dbReference>
<dbReference type="Proteomes" id="UP000723714">
    <property type="component" value="Unassembled WGS sequence"/>
</dbReference>
<keyword evidence="5 7" id="KW-0057">Aromatic amino acid biosynthesis</keyword>
<dbReference type="CDD" id="cd00405">
    <property type="entry name" value="PRAI"/>
    <property type="match status" value="1"/>
</dbReference>
<protein>
    <recommendedName>
        <fullName evidence="2 7">N-(5'-phosphoribosyl)anthranilate isomerase</fullName>
        <shortName evidence="7">PRAI</shortName>
        <ecNumber evidence="7">5.3.1.24</ecNumber>
    </recommendedName>
</protein>
<reference evidence="9 10" key="1">
    <citation type="submission" date="2021-06" db="EMBL/GenBank/DDBJ databases">
        <title>Faecalicatena sp. nov. isolated from porcine feces.</title>
        <authorList>
            <person name="Oh B.S."/>
            <person name="Lee J.H."/>
        </authorList>
    </citation>
    <scope>NUCLEOTIDE SEQUENCE [LARGE SCALE GENOMIC DNA]</scope>
    <source>
        <strain evidence="9 10">AGMB00832</strain>
    </source>
</reference>
<evidence type="ECO:0000256" key="1">
    <source>
        <dbReference type="ARBA" id="ARBA00001164"/>
    </source>
</evidence>